<evidence type="ECO:0000313" key="3">
    <source>
        <dbReference type="Proteomes" id="UP000183788"/>
    </source>
</evidence>
<reference evidence="1 3" key="1">
    <citation type="submission" date="2016-11" db="EMBL/GenBank/DDBJ databases">
        <authorList>
            <person name="Jaros S."/>
            <person name="Januszkiewicz K."/>
            <person name="Wedrychowicz H."/>
        </authorList>
    </citation>
    <scope>NUCLEOTIDE SEQUENCE [LARGE SCALE GENOMIC DNA]</scope>
    <source>
        <strain evidence="1 3">DSM 784</strain>
    </source>
</reference>
<dbReference type="EMBL" id="CP140154">
    <property type="protein sequence ID" value="WQG88972.1"/>
    <property type="molecule type" value="Genomic_DNA"/>
</dbReference>
<evidence type="ECO:0000313" key="1">
    <source>
        <dbReference type="EMBL" id="SFW87383.1"/>
    </source>
</evidence>
<organism evidence="1 3">
    <name type="scientific">Chitinophaga sancti</name>
    <dbReference type="NCBI Taxonomy" id="1004"/>
    <lineage>
        <taxon>Bacteria</taxon>
        <taxon>Pseudomonadati</taxon>
        <taxon>Bacteroidota</taxon>
        <taxon>Chitinophagia</taxon>
        <taxon>Chitinophagales</taxon>
        <taxon>Chitinophagaceae</taxon>
        <taxon>Chitinophaga</taxon>
    </lineage>
</organism>
<dbReference type="RefSeq" id="WP_072365659.1">
    <property type="nucleotide sequence ID" value="NZ_CP139972.1"/>
</dbReference>
<accession>A0A1K1STJ4</accession>
<evidence type="ECO:0000313" key="2">
    <source>
        <dbReference type="EMBL" id="WQG88972.1"/>
    </source>
</evidence>
<sequence>MNKEIFIQSIRSGIEKFGYHITYVMPDISPGFAYTIGLSEKYNFELLFAGGVFYMREEVDNLLKGISVKLIEREGKNFDPITLDGLGEFSLSLIDKSWSKLLMLGVYDYYKTEKVYAFQIIPDKKHYTLDIPDMTQEFSTKNEPVWQWIVKEWEYNVPKESKVGTDIYFLQGEPLTEIARWEDNYWEMYHLDGEEVEKKDIRIVSLGTVFAIDPSILPAFELPLTKGLLRDNFEDPWRKWKW</sequence>
<protein>
    <submittedName>
        <fullName evidence="2">DUF4262 domain-containing protein</fullName>
    </submittedName>
</protein>
<proteinExistence type="predicted"/>
<gene>
    <name evidence="1" type="ORF">SAMN05661012_06068</name>
    <name evidence="2" type="ORF">SR876_29005</name>
</gene>
<dbReference type="Pfam" id="PF14081">
    <property type="entry name" value="DUF4262"/>
    <property type="match status" value="1"/>
</dbReference>
<keyword evidence="4" id="KW-1185">Reference proteome</keyword>
<dbReference type="AlphaFoldDB" id="A0A1K1STJ4"/>
<dbReference type="OrthoDB" id="748646at2"/>
<dbReference type="InterPro" id="IPR025358">
    <property type="entry name" value="DUF4262"/>
</dbReference>
<dbReference type="EMBL" id="FPIZ01000032">
    <property type="protein sequence ID" value="SFW87383.1"/>
    <property type="molecule type" value="Genomic_DNA"/>
</dbReference>
<name>A0A1K1STJ4_9BACT</name>
<reference evidence="2 4" key="2">
    <citation type="submission" date="2023-11" db="EMBL/GenBank/DDBJ databases">
        <title>MicrobeMod: A computational toolkit for identifying prokaryotic methylation and restriction-modification with nanopore sequencing.</title>
        <authorList>
            <person name="Crits-Christoph A."/>
            <person name="Kang S.C."/>
            <person name="Lee H."/>
            <person name="Ostrov N."/>
        </authorList>
    </citation>
    <scope>NUCLEOTIDE SEQUENCE [LARGE SCALE GENOMIC DNA]</scope>
    <source>
        <strain evidence="2 4">ATCC 23090</strain>
    </source>
</reference>
<dbReference type="Proteomes" id="UP001326715">
    <property type="component" value="Chromosome"/>
</dbReference>
<dbReference type="Proteomes" id="UP000183788">
    <property type="component" value="Unassembled WGS sequence"/>
</dbReference>
<evidence type="ECO:0000313" key="4">
    <source>
        <dbReference type="Proteomes" id="UP001326715"/>
    </source>
</evidence>